<keyword evidence="10" id="KW-0694">RNA-binding</keyword>
<evidence type="ECO:0000256" key="9">
    <source>
        <dbReference type="ARBA" id="ARBA00022840"/>
    </source>
</evidence>
<evidence type="ECO:0000313" key="15">
    <source>
        <dbReference type="EMBL" id="RLG69737.1"/>
    </source>
</evidence>
<dbReference type="SUPFAM" id="SSF101353">
    <property type="entry name" value="Putative anticodon-binding domain of alanyl-tRNA synthetase (AlaRS)"/>
    <property type="match status" value="1"/>
</dbReference>
<dbReference type="PANTHER" id="PTHR11777">
    <property type="entry name" value="ALANYL-TRNA SYNTHETASE"/>
    <property type="match status" value="1"/>
</dbReference>
<dbReference type="FunFam" id="3.30.980.10:FF:000004">
    <property type="entry name" value="Alanine--tRNA ligase, cytoplasmic"/>
    <property type="match status" value="1"/>
</dbReference>
<dbReference type="GO" id="GO:0006419">
    <property type="term" value="P:alanyl-tRNA aminoacylation"/>
    <property type="evidence" value="ECO:0007669"/>
    <property type="project" value="InterPro"/>
</dbReference>
<keyword evidence="13" id="KW-0175">Coiled coil</keyword>
<evidence type="ECO:0000256" key="12">
    <source>
        <dbReference type="ARBA" id="ARBA00023146"/>
    </source>
</evidence>
<keyword evidence="3" id="KW-0963">Cytoplasm</keyword>
<feature type="coiled-coil region" evidence="13">
    <location>
        <begin position="497"/>
        <end position="528"/>
    </location>
</feature>
<dbReference type="FunFam" id="3.30.54.20:FF:000004">
    <property type="entry name" value="Alanine--tRNA ligase"/>
    <property type="match status" value="1"/>
</dbReference>
<evidence type="ECO:0000256" key="13">
    <source>
        <dbReference type="SAM" id="Coils"/>
    </source>
</evidence>
<gene>
    <name evidence="15" type="ORF">DRO04_02940</name>
</gene>
<dbReference type="GO" id="GO:0046872">
    <property type="term" value="F:metal ion binding"/>
    <property type="evidence" value="ECO:0007669"/>
    <property type="project" value="UniProtKB-KW"/>
</dbReference>
<evidence type="ECO:0000256" key="4">
    <source>
        <dbReference type="ARBA" id="ARBA00022555"/>
    </source>
</evidence>
<dbReference type="InterPro" id="IPR050058">
    <property type="entry name" value="Ala-tRNA_ligase"/>
</dbReference>
<evidence type="ECO:0000256" key="1">
    <source>
        <dbReference type="ARBA" id="ARBA00008226"/>
    </source>
</evidence>
<keyword evidence="12" id="KW-0030">Aminoacyl-tRNA synthetase</keyword>
<accession>A0A497JFN5</accession>
<sequence>IVFGDVIRKMKKIANIAIDEDFMLEFSKHANLLNADEFDFKEGRRKIAKLLKIDEEELMGKIRPLQALYAIADHLRAFLYAYNDGMLPSNSGGGYNIRMILRKAFAENEEFGFGLDFGDIIEWHAKELSPLDATLKEGIEIAKEVLHEEYKKFTATKERAKAKLKAVIEQNKKQKKPITKEQQIMLYESYGIPIEMIRELAKKEKIKVEDIPDIYKLLAKKNVVEKEDEKSKIDVSKFPKTKKLFYEDVNLKTFNAKIIGIIESALILDRTAFYAESGGQQADSGTISGIKVLDVQEIDGVILHYVEKPEVFSVGQKVVGEVDFNKRKILMRHHTATHLLNAAARHLLGKHIWQSGAFKGVEKAHLDITHYKRITEEELEKLEMAVNKMIQENVAVEISVMPRDEAEKKFGFRIYQGGYVPGKEIRIVNIKGYDVEACGGLHVANTGEIGFFKILKRESIKDGVERITFVAGMPALLYVQEMERKLKETASILKTPIAQLEKTSIKLMEELKNARKELEKIKVGYAENEALALLKEMKNHKIIKLIKDKSRHELIKIAENIIKKDKKALVILANSSGDIISLCGEDSSYNAKEELEKIFKKCNGKGGGNKRLAQGKILNVENL</sequence>
<dbReference type="PROSITE" id="PS50860">
    <property type="entry name" value="AA_TRNA_LIGASE_II_ALA"/>
    <property type="match status" value="1"/>
</dbReference>
<dbReference type="EMBL" id="QMWP01000113">
    <property type="protein sequence ID" value="RLG69737.1"/>
    <property type="molecule type" value="Genomic_DNA"/>
</dbReference>
<dbReference type="InterPro" id="IPR018162">
    <property type="entry name" value="Ala-tRNA-ligase_IIc_anticod-bd"/>
</dbReference>
<keyword evidence="4" id="KW-0820">tRNA-binding</keyword>
<dbReference type="Gene3D" id="3.30.980.10">
    <property type="entry name" value="Threonyl-trna Synthetase, Chain A, domain 2"/>
    <property type="match status" value="1"/>
</dbReference>
<evidence type="ECO:0000259" key="14">
    <source>
        <dbReference type="PROSITE" id="PS50860"/>
    </source>
</evidence>
<evidence type="ECO:0000256" key="5">
    <source>
        <dbReference type="ARBA" id="ARBA00022598"/>
    </source>
</evidence>
<evidence type="ECO:0000256" key="2">
    <source>
        <dbReference type="ARBA" id="ARBA00013168"/>
    </source>
</evidence>
<dbReference type="Gene3D" id="6.10.250.550">
    <property type="match status" value="1"/>
</dbReference>
<dbReference type="Pfam" id="PF02272">
    <property type="entry name" value="DHHA1"/>
    <property type="match status" value="1"/>
</dbReference>
<dbReference type="InterPro" id="IPR018165">
    <property type="entry name" value="Ala-tRNA-synth_IIc_core"/>
</dbReference>
<evidence type="ECO:0000256" key="6">
    <source>
        <dbReference type="ARBA" id="ARBA00022723"/>
    </source>
</evidence>
<protein>
    <recommendedName>
        <fullName evidence="2">alanine--tRNA ligase</fullName>
        <ecNumber evidence="2">6.1.1.7</ecNumber>
    </recommendedName>
</protein>
<keyword evidence="6" id="KW-0479">Metal-binding</keyword>
<dbReference type="InterPro" id="IPR012947">
    <property type="entry name" value="tRNA_SAD"/>
</dbReference>
<evidence type="ECO:0000256" key="10">
    <source>
        <dbReference type="ARBA" id="ARBA00022884"/>
    </source>
</evidence>
<dbReference type="Gene3D" id="2.40.30.130">
    <property type="match status" value="1"/>
</dbReference>
<reference evidence="15 16" key="1">
    <citation type="submission" date="2018-06" db="EMBL/GenBank/DDBJ databases">
        <title>Extensive metabolic versatility and redundancy in microbially diverse, dynamic hydrothermal sediments.</title>
        <authorList>
            <person name="Dombrowski N."/>
            <person name="Teske A."/>
            <person name="Baker B.J."/>
        </authorList>
    </citation>
    <scope>NUCLEOTIDE SEQUENCE [LARGE SCALE GENOMIC DNA]</scope>
    <source>
        <strain evidence="15">B51_G17</strain>
    </source>
</reference>
<dbReference type="Proteomes" id="UP000278031">
    <property type="component" value="Unassembled WGS sequence"/>
</dbReference>
<dbReference type="GO" id="GO:0005737">
    <property type="term" value="C:cytoplasm"/>
    <property type="evidence" value="ECO:0007669"/>
    <property type="project" value="InterPro"/>
</dbReference>
<evidence type="ECO:0000313" key="16">
    <source>
        <dbReference type="Proteomes" id="UP000278031"/>
    </source>
</evidence>
<keyword evidence="11" id="KW-0648">Protein biosynthesis</keyword>
<dbReference type="GO" id="GO:0002161">
    <property type="term" value="F:aminoacyl-tRNA deacylase activity"/>
    <property type="evidence" value="ECO:0007669"/>
    <property type="project" value="TreeGrafter"/>
</dbReference>
<dbReference type="GO" id="GO:0005524">
    <property type="term" value="F:ATP binding"/>
    <property type="evidence" value="ECO:0007669"/>
    <property type="project" value="UniProtKB-KW"/>
</dbReference>
<dbReference type="Gene3D" id="3.10.310.40">
    <property type="match status" value="1"/>
</dbReference>
<dbReference type="Gene3D" id="3.30.54.20">
    <property type="match status" value="1"/>
</dbReference>
<feature type="non-terminal residue" evidence="15">
    <location>
        <position position="1"/>
    </location>
</feature>
<dbReference type="InterPro" id="IPR009000">
    <property type="entry name" value="Transl_B-barrel_sf"/>
</dbReference>
<keyword evidence="5 15" id="KW-0436">Ligase</keyword>
<name>A0A497JFN5_9ARCH</name>
<dbReference type="PANTHER" id="PTHR11777:SF9">
    <property type="entry name" value="ALANINE--TRNA LIGASE, CYTOPLASMIC"/>
    <property type="match status" value="1"/>
</dbReference>
<comment type="similarity">
    <text evidence="1">Belongs to the class-II aminoacyl-tRNA synthetase family.</text>
</comment>
<dbReference type="AlphaFoldDB" id="A0A497JFN5"/>
<dbReference type="SMART" id="SM00863">
    <property type="entry name" value="tRNA_SAD"/>
    <property type="match status" value="1"/>
</dbReference>
<dbReference type="Pfam" id="PF01411">
    <property type="entry name" value="tRNA-synt_2c"/>
    <property type="match status" value="1"/>
</dbReference>
<evidence type="ECO:0000256" key="11">
    <source>
        <dbReference type="ARBA" id="ARBA00022917"/>
    </source>
</evidence>
<dbReference type="EC" id="6.1.1.7" evidence="2"/>
<dbReference type="InterPro" id="IPR003156">
    <property type="entry name" value="DHHA1_dom"/>
</dbReference>
<dbReference type="GO" id="GO:0004813">
    <property type="term" value="F:alanine-tRNA ligase activity"/>
    <property type="evidence" value="ECO:0007669"/>
    <property type="project" value="UniProtKB-EC"/>
</dbReference>
<keyword evidence="9" id="KW-0067">ATP-binding</keyword>
<dbReference type="Pfam" id="PF07973">
    <property type="entry name" value="tRNA_SAD"/>
    <property type="match status" value="1"/>
</dbReference>
<keyword evidence="7" id="KW-0547">Nucleotide-binding</keyword>
<evidence type="ECO:0000256" key="7">
    <source>
        <dbReference type="ARBA" id="ARBA00022741"/>
    </source>
</evidence>
<organism evidence="15 16">
    <name type="scientific">Candidatus Iainarchaeum sp</name>
    <dbReference type="NCBI Taxonomy" id="3101447"/>
    <lineage>
        <taxon>Archaea</taxon>
        <taxon>Candidatus Iainarchaeota</taxon>
        <taxon>Candidatus Iainarchaeia</taxon>
        <taxon>Candidatus Iainarchaeales</taxon>
        <taxon>Candidatus Iainarchaeaceae</taxon>
        <taxon>Candidatus Iainarchaeum</taxon>
    </lineage>
</organism>
<feature type="domain" description="Alanyl-transfer RNA synthetases family profile" evidence="14">
    <location>
        <begin position="1"/>
        <end position="481"/>
    </location>
</feature>
<dbReference type="GO" id="GO:0000049">
    <property type="term" value="F:tRNA binding"/>
    <property type="evidence" value="ECO:0007669"/>
    <property type="project" value="UniProtKB-KW"/>
</dbReference>
<evidence type="ECO:0000256" key="8">
    <source>
        <dbReference type="ARBA" id="ARBA00022833"/>
    </source>
</evidence>
<proteinExistence type="inferred from homology"/>
<evidence type="ECO:0000256" key="3">
    <source>
        <dbReference type="ARBA" id="ARBA00022490"/>
    </source>
</evidence>
<dbReference type="InterPro" id="IPR018163">
    <property type="entry name" value="Thr/Ala-tRNA-synth_IIc_edit"/>
</dbReference>
<dbReference type="SUPFAM" id="SSF55186">
    <property type="entry name" value="ThrRS/AlaRS common domain"/>
    <property type="match status" value="1"/>
</dbReference>
<keyword evidence="8" id="KW-0862">Zinc</keyword>
<feature type="coiled-coil region" evidence="13">
    <location>
        <begin position="143"/>
        <end position="170"/>
    </location>
</feature>
<dbReference type="SUPFAM" id="SSF50447">
    <property type="entry name" value="Translation proteins"/>
    <property type="match status" value="1"/>
</dbReference>
<dbReference type="InterPro" id="IPR018164">
    <property type="entry name" value="Ala-tRNA-synth_IIc_N"/>
</dbReference>
<comment type="caution">
    <text evidence="15">The sequence shown here is derived from an EMBL/GenBank/DDBJ whole genome shotgun (WGS) entry which is preliminary data.</text>
</comment>